<name>B1WUN9_CROS5</name>
<evidence type="ECO:0000313" key="2">
    <source>
        <dbReference type="Proteomes" id="UP000001203"/>
    </source>
</evidence>
<dbReference type="Proteomes" id="UP000001203">
    <property type="component" value="Chromosome circular"/>
</dbReference>
<protein>
    <recommendedName>
        <fullName evidence="3">PIN domain-containing protein</fullName>
    </recommendedName>
</protein>
<dbReference type="AlphaFoldDB" id="B1WUN9"/>
<evidence type="ECO:0000313" key="1">
    <source>
        <dbReference type="EMBL" id="ACB50490.1"/>
    </source>
</evidence>
<dbReference type="HOGENOM" id="CLU_3403080_0_0_3"/>
<dbReference type="EMBL" id="CP000806">
    <property type="protein sequence ID" value="ACB50490.1"/>
    <property type="molecule type" value="Genomic_DNA"/>
</dbReference>
<gene>
    <name evidence="1" type="ordered locus">cce_1140</name>
</gene>
<organism evidence="1 2">
    <name type="scientific">Crocosphaera subtropica (strain ATCC 51142 / BH68)</name>
    <name type="common">Cyanothece sp. (strain ATCC 51142)</name>
    <dbReference type="NCBI Taxonomy" id="43989"/>
    <lineage>
        <taxon>Bacteria</taxon>
        <taxon>Bacillati</taxon>
        <taxon>Cyanobacteriota</taxon>
        <taxon>Cyanophyceae</taxon>
        <taxon>Oscillatoriophycideae</taxon>
        <taxon>Chroococcales</taxon>
        <taxon>Aphanothecaceae</taxon>
        <taxon>Crocosphaera</taxon>
        <taxon>Crocosphaera subtropica</taxon>
    </lineage>
</organism>
<keyword evidence="2" id="KW-1185">Reference proteome</keyword>
<sequence>MEIMKQLEIVEILTFDKHFKQEGFTALLRK</sequence>
<dbReference type="KEGG" id="cyt:cce_1140"/>
<reference evidence="1 2" key="1">
    <citation type="journal article" date="2008" name="Proc. Natl. Acad. Sci. U.S.A.">
        <title>The genome of Cyanothece 51142, a unicellular diazotrophic cyanobacterium important in the marine nitrogen cycle.</title>
        <authorList>
            <person name="Welsh E.A."/>
            <person name="Liberton M."/>
            <person name="Stoeckel J."/>
            <person name="Loh T."/>
            <person name="Elvitigala T."/>
            <person name="Wang C."/>
            <person name="Wollam A."/>
            <person name="Fulton R.S."/>
            <person name="Clifton S.W."/>
            <person name="Jacobs J.M."/>
            <person name="Aurora R."/>
            <person name="Ghosh B.K."/>
            <person name="Sherman L.A."/>
            <person name="Smith R.D."/>
            <person name="Wilson R.K."/>
            <person name="Pakrasi H.B."/>
        </authorList>
    </citation>
    <scope>NUCLEOTIDE SEQUENCE [LARGE SCALE GENOMIC DNA]</scope>
    <source>
        <strain evidence="2">ATCC 51142 / BH68</strain>
    </source>
</reference>
<evidence type="ECO:0008006" key="3">
    <source>
        <dbReference type="Google" id="ProtNLM"/>
    </source>
</evidence>
<accession>B1WUN9</accession>
<proteinExistence type="predicted"/>